<dbReference type="InParanoid" id="A0A1I5X473"/>
<feature type="domain" description="HTH cro/C1-type" evidence="1">
    <location>
        <begin position="3"/>
        <end position="33"/>
    </location>
</feature>
<dbReference type="Proteomes" id="UP000183413">
    <property type="component" value="Unassembled WGS sequence"/>
</dbReference>
<keyword evidence="3" id="KW-1185">Reference proteome</keyword>
<dbReference type="AlphaFoldDB" id="A0A1I5X473"/>
<name>A0A1I5X473_9ACTN</name>
<dbReference type="Pfam" id="PF13560">
    <property type="entry name" value="HTH_31"/>
    <property type="match status" value="1"/>
</dbReference>
<dbReference type="CDD" id="cd00093">
    <property type="entry name" value="HTH_XRE"/>
    <property type="match status" value="1"/>
</dbReference>
<sequence length="280" mass="31267">MQLRKIREQRGLTLEEAASRVMMSKSALSRIENAQVVARPHEVNYILMSYGYEEGDDLRSALVGLAPGGRSRDWIRRHKLPGKGPNYGEYVLLEQDSSELFAYHADLVPGLLQTPEYAHAVMSSVPSSGLSNIEEGVAYRMARKEALTRSDPLSIRAVVGEAAVCQWMGGREVMIAQLRYLLELIERPNIELRILPFTATKHPGVDGSFAILHVEAGDFPVVVVDALRRRIFIDDDEGVAAYRRVQDELCCLSLGKAETGERLERALRDLCTDASERINE</sequence>
<dbReference type="SUPFAM" id="SSF47413">
    <property type="entry name" value="lambda repressor-like DNA-binding domains"/>
    <property type="match status" value="1"/>
</dbReference>
<protein>
    <submittedName>
        <fullName evidence="2">Helix-turn-helix domain-containing protein</fullName>
    </submittedName>
</protein>
<evidence type="ECO:0000313" key="3">
    <source>
        <dbReference type="Proteomes" id="UP000183413"/>
    </source>
</evidence>
<dbReference type="GO" id="GO:0003677">
    <property type="term" value="F:DNA binding"/>
    <property type="evidence" value="ECO:0007669"/>
    <property type="project" value="InterPro"/>
</dbReference>
<reference evidence="2 3" key="1">
    <citation type="submission" date="2016-10" db="EMBL/GenBank/DDBJ databases">
        <authorList>
            <person name="de Groot N.N."/>
        </authorList>
    </citation>
    <scope>NUCLEOTIDE SEQUENCE [LARGE SCALE GENOMIC DNA]</scope>
    <source>
        <strain evidence="2 3">DSM 43067</strain>
    </source>
</reference>
<accession>A0A1I5X473</accession>
<proteinExistence type="predicted"/>
<dbReference type="SMART" id="SM00530">
    <property type="entry name" value="HTH_XRE"/>
    <property type="match status" value="1"/>
</dbReference>
<dbReference type="InterPro" id="IPR001387">
    <property type="entry name" value="Cro/C1-type_HTH"/>
</dbReference>
<organism evidence="2 3">
    <name type="scientific">Actinomadura madurae</name>
    <dbReference type="NCBI Taxonomy" id="1993"/>
    <lineage>
        <taxon>Bacteria</taxon>
        <taxon>Bacillati</taxon>
        <taxon>Actinomycetota</taxon>
        <taxon>Actinomycetes</taxon>
        <taxon>Streptosporangiales</taxon>
        <taxon>Thermomonosporaceae</taxon>
        <taxon>Actinomadura</taxon>
    </lineage>
</organism>
<dbReference type="PROSITE" id="PS50943">
    <property type="entry name" value="HTH_CROC1"/>
    <property type="match status" value="1"/>
</dbReference>
<dbReference type="Gene3D" id="1.10.260.40">
    <property type="entry name" value="lambda repressor-like DNA-binding domains"/>
    <property type="match status" value="1"/>
</dbReference>
<dbReference type="STRING" id="1993.SAMN04489713_125114"/>
<dbReference type="Pfam" id="PF19054">
    <property type="entry name" value="DUF5753"/>
    <property type="match status" value="1"/>
</dbReference>
<dbReference type="EMBL" id="FOVH01000025">
    <property type="protein sequence ID" value="SFQ26812.1"/>
    <property type="molecule type" value="Genomic_DNA"/>
</dbReference>
<dbReference type="InterPro" id="IPR043917">
    <property type="entry name" value="DUF5753"/>
</dbReference>
<evidence type="ECO:0000259" key="1">
    <source>
        <dbReference type="PROSITE" id="PS50943"/>
    </source>
</evidence>
<evidence type="ECO:0000313" key="2">
    <source>
        <dbReference type="EMBL" id="SFQ26812.1"/>
    </source>
</evidence>
<gene>
    <name evidence="2" type="ORF">SAMN04489713_125114</name>
</gene>
<dbReference type="RefSeq" id="WP_075024591.1">
    <property type="nucleotide sequence ID" value="NZ_FOVH01000025.1"/>
</dbReference>
<dbReference type="InterPro" id="IPR010982">
    <property type="entry name" value="Lambda_DNA-bd_dom_sf"/>
</dbReference>